<keyword evidence="10" id="KW-1185">Reference proteome</keyword>
<gene>
    <name evidence="9" type="ORF">C1645_385621</name>
</gene>
<dbReference type="InterPro" id="IPR003316">
    <property type="entry name" value="E2F_WHTH_DNA-bd_dom"/>
</dbReference>
<dbReference type="AlphaFoldDB" id="A0A397TE62"/>
<dbReference type="GO" id="GO:0046983">
    <property type="term" value="F:protein dimerization activity"/>
    <property type="evidence" value="ECO:0007669"/>
    <property type="project" value="InterPro"/>
</dbReference>
<evidence type="ECO:0000259" key="8">
    <source>
        <dbReference type="SMART" id="SM01372"/>
    </source>
</evidence>
<dbReference type="FunFam" id="1.10.10.10:FF:000008">
    <property type="entry name" value="E2F transcription factor 1"/>
    <property type="match status" value="1"/>
</dbReference>
<accession>A0A397TE62</accession>
<feature type="coiled-coil region" evidence="6">
    <location>
        <begin position="142"/>
        <end position="179"/>
    </location>
</feature>
<dbReference type="Proteomes" id="UP000265703">
    <property type="component" value="Unassembled WGS sequence"/>
</dbReference>
<evidence type="ECO:0000256" key="3">
    <source>
        <dbReference type="ARBA" id="ARBA00023125"/>
    </source>
</evidence>
<evidence type="ECO:0000256" key="5">
    <source>
        <dbReference type="RuleBase" id="RU003796"/>
    </source>
</evidence>
<feature type="region of interest" description="Disordered" evidence="7">
    <location>
        <begin position="1"/>
        <end position="64"/>
    </location>
</feature>
<feature type="compositionally biased region" description="Polar residues" evidence="7">
    <location>
        <begin position="1"/>
        <end position="17"/>
    </location>
</feature>
<dbReference type="PANTHER" id="PTHR12081">
    <property type="entry name" value="TRANSCRIPTION FACTOR E2F"/>
    <property type="match status" value="1"/>
</dbReference>
<evidence type="ECO:0000256" key="4">
    <source>
        <dbReference type="ARBA" id="ARBA00023163"/>
    </source>
</evidence>
<dbReference type="EMBL" id="QKYT01000044">
    <property type="protein sequence ID" value="RIA96523.1"/>
    <property type="molecule type" value="Genomic_DNA"/>
</dbReference>
<dbReference type="GO" id="GO:0000981">
    <property type="term" value="F:DNA-binding transcription factor activity, RNA polymerase II-specific"/>
    <property type="evidence" value="ECO:0007669"/>
    <property type="project" value="TreeGrafter"/>
</dbReference>
<dbReference type="SMART" id="SM01372">
    <property type="entry name" value="E2F_TDP"/>
    <property type="match status" value="1"/>
</dbReference>
<comment type="similarity">
    <text evidence="1 5">Belongs to the E2F/DP family.</text>
</comment>
<dbReference type="InterPro" id="IPR032198">
    <property type="entry name" value="E2F_CC-MB"/>
</dbReference>
<protein>
    <submittedName>
        <fullName evidence="9">E2F/DP family winged-helix DNA-binding domain-containing protein</fullName>
    </submittedName>
</protein>
<dbReference type="OrthoDB" id="1743261at2759"/>
<feature type="compositionally biased region" description="Polar residues" evidence="7">
    <location>
        <begin position="51"/>
        <end position="64"/>
    </location>
</feature>
<dbReference type="Gene3D" id="6.10.250.540">
    <property type="match status" value="1"/>
</dbReference>
<organism evidence="9 10">
    <name type="scientific">Glomus cerebriforme</name>
    <dbReference type="NCBI Taxonomy" id="658196"/>
    <lineage>
        <taxon>Eukaryota</taxon>
        <taxon>Fungi</taxon>
        <taxon>Fungi incertae sedis</taxon>
        <taxon>Mucoromycota</taxon>
        <taxon>Glomeromycotina</taxon>
        <taxon>Glomeromycetes</taxon>
        <taxon>Glomerales</taxon>
        <taxon>Glomeraceae</taxon>
        <taxon>Glomus</taxon>
    </lineage>
</organism>
<dbReference type="InterPro" id="IPR037241">
    <property type="entry name" value="E2F-DP_heterodim"/>
</dbReference>
<proteinExistence type="inferred from homology"/>
<dbReference type="Pfam" id="PF02319">
    <property type="entry name" value="WHD_E2F_TDP"/>
    <property type="match status" value="1"/>
</dbReference>
<keyword evidence="2 5" id="KW-0805">Transcription regulation</keyword>
<evidence type="ECO:0000256" key="7">
    <source>
        <dbReference type="SAM" id="MobiDB-lite"/>
    </source>
</evidence>
<dbReference type="InterPro" id="IPR015633">
    <property type="entry name" value="E2F"/>
</dbReference>
<dbReference type="InterPro" id="IPR036388">
    <property type="entry name" value="WH-like_DNA-bd_sf"/>
</dbReference>
<dbReference type="STRING" id="658196.A0A397TE62"/>
<keyword evidence="3 5" id="KW-0238">DNA-binding</keyword>
<dbReference type="GO" id="GO:0090575">
    <property type="term" value="C:RNA polymerase II transcription regulator complex"/>
    <property type="evidence" value="ECO:0007669"/>
    <property type="project" value="TreeGrafter"/>
</dbReference>
<evidence type="ECO:0000256" key="2">
    <source>
        <dbReference type="ARBA" id="ARBA00023015"/>
    </source>
</evidence>
<keyword evidence="6" id="KW-0175">Coiled coil</keyword>
<dbReference type="Pfam" id="PF16421">
    <property type="entry name" value="E2F_CC-MB"/>
    <property type="match status" value="1"/>
</dbReference>
<dbReference type="Gene3D" id="1.10.10.10">
    <property type="entry name" value="Winged helix-like DNA-binding domain superfamily/Winged helix DNA-binding domain"/>
    <property type="match status" value="1"/>
</dbReference>
<evidence type="ECO:0000313" key="10">
    <source>
        <dbReference type="Proteomes" id="UP000265703"/>
    </source>
</evidence>
<dbReference type="PANTHER" id="PTHR12081:SF18">
    <property type="entry name" value="TRANSCRIPTION FACTOR E2F2-RELATED"/>
    <property type="match status" value="1"/>
</dbReference>
<name>A0A397TE62_9GLOM</name>
<evidence type="ECO:0000256" key="6">
    <source>
        <dbReference type="SAM" id="Coils"/>
    </source>
</evidence>
<evidence type="ECO:0000313" key="9">
    <source>
        <dbReference type="EMBL" id="RIA96523.1"/>
    </source>
</evidence>
<comment type="subcellular location">
    <subcellularLocation>
        <location evidence="5">Nucleus</location>
    </subcellularLocation>
</comment>
<reference evidence="9 10" key="1">
    <citation type="submission" date="2018-06" db="EMBL/GenBank/DDBJ databases">
        <title>Comparative genomics reveals the genomic features of Rhizophagus irregularis, R. cerebriforme, R. diaphanum and Gigaspora rosea, and their symbiotic lifestyle signature.</title>
        <authorList>
            <person name="Morin E."/>
            <person name="San Clemente H."/>
            <person name="Chen E.C.H."/>
            <person name="De La Providencia I."/>
            <person name="Hainaut M."/>
            <person name="Kuo A."/>
            <person name="Kohler A."/>
            <person name="Murat C."/>
            <person name="Tang N."/>
            <person name="Roy S."/>
            <person name="Loubradou J."/>
            <person name="Henrissat B."/>
            <person name="Grigoriev I.V."/>
            <person name="Corradi N."/>
            <person name="Roux C."/>
            <person name="Martin F.M."/>
        </authorList>
    </citation>
    <scope>NUCLEOTIDE SEQUENCE [LARGE SCALE GENOMIC DNA]</scope>
    <source>
        <strain evidence="9 10">DAOM 227022</strain>
    </source>
</reference>
<dbReference type="SUPFAM" id="SSF46785">
    <property type="entry name" value="Winged helix' DNA-binding domain"/>
    <property type="match status" value="1"/>
</dbReference>
<dbReference type="SUPFAM" id="SSF144074">
    <property type="entry name" value="E2F-DP heterodimerization region"/>
    <property type="match status" value="1"/>
</dbReference>
<sequence length="232" mass="26084">MSLNSPSTTNSRRGITSQRREILNSSSSSTRSNSFTQPRQRRKNIPKKQTPLDSPTNDTSSVVTGSCRYDSSLGLLTKKFVSLLTEAKDGDLDLNTAAIALKVQKRRIYDITNVLEGIGLIEKNSKNHVRWKGTQQQQPAMRQDYKRRIEELRTANANLESERQELERADQEVDVSIKSIYDSEESSRLAFVCQSEIENITSFRGRILIAVKSVSGTTPHIPEPIETQISLS</sequence>
<keyword evidence="4 5" id="KW-0804">Transcription</keyword>
<evidence type="ECO:0000256" key="1">
    <source>
        <dbReference type="ARBA" id="ARBA00010940"/>
    </source>
</evidence>
<feature type="domain" description="E2F/DP family winged-helix DNA-binding" evidence="8">
    <location>
        <begin position="68"/>
        <end position="133"/>
    </location>
</feature>
<keyword evidence="5" id="KW-0539">Nucleus</keyword>
<comment type="caution">
    <text evidence="9">The sequence shown here is derived from an EMBL/GenBank/DDBJ whole genome shotgun (WGS) entry which is preliminary data.</text>
</comment>
<dbReference type="InterPro" id="IPR036390">
    <property type="entry name" value="WH_DNA-bd_sf"/>
</dbReference>
<feature type="compositionally biased region" description="Low complexity" evidence="7">
    <location>
        <begin position="24"/>
        <end position="34"/>
    </location>
</feature>
<dbReference type="GO" id="GO:0000978">
    <property type="term" value="F:RNA polymerase II cis-regulatory region sequence-specific DNA binding"/>
    <property type="evidence" value="ECO:0007669"/>
    <property type="project" value="InterPro"/>
</dbReference>